<evidence type="ECO:0000313" key="2">
    <source>
        <dbReference type="Proteomes" id="UP001058974"/>
    </source>
</evidence>
<dbReference type="AlphaFoldDB" id="A0A9D4Y217"/>
<dbReference type="Proteomes" id="UP001058974">
    <property type="component" value="Chromosome 3"/>
</dbReference>
<keyword evidence="2" id="KW-1185">Reference proteome</keyword>
<dbReference type="Gramene" id="Psat03G0515200-T1">
    <property type="protein sequence ID" value="KAI5430902.1"/>
    <property type="gene ID" value="KIW84_035152"/>
</dbReference>
<gene>
    <name evidence="1" type="ORF">KIW84_035152</name>
</gene>
<comment type="caution">
    <text evidence="1">The sequence shown here is derived from an EMBL/GenBank/DDBJ whole genome shotgun (WGS) entry which is preliminary data.</text>
</comment>
<reference evidence="1 2" key="1">
    <citation type="journal article" date="2022" name="Nat. Genet.">
        <title>Improved pea reference genome and pan-genome highlight genomic features and evolutionary characteristics.</title>
        <authorList>
            <person name="Yang T."/>
            <person name="Liu R."/>
            <person name="Luo Y."/>
            <person name="Hu S."/>
            <person name="Wang D."/>
            <person name="Wang C."/>
            <person name="Pandey M.K."/>
            <person name="Ge S."/>
            <person name="Xu Q."/>
            <person name="Li N."/>
            <person name="Li G."/>
            <person name="Huang Y."/>
            <person name="Saxena R.K."/>
            <person name="Ji Y."/>
            <person name="Li M."/>
            <person name="Yan X."/>
            <person name="He Y."/>
            <person name="Liu Y."/>
            <person name="Wang X."/>
            <person name="Xiang C."/>
            <person name="Varshney R.K."/>
            <person name="Ding H."/>
            <person name="Gao S."/>
            <person name="Zong X."/>
        </authorList>
    </citation>
    <scope>NUCLEOTIDE SEQUENCE [LARGE SCALE GENOMIC DNA]</scope>
    <source>
        <strain evidence="1 2">cv. Zhongwan 6</strain>
    </source>
</reference>
<sequence>MNCKEDALSKVLFDTGLSLNMLPKSTLSKLSYQGAPMRYNRVIVKAFDGSCKTVTGDVDLPVEYEDKVGTPFQALSIAAEKRVRAHMTSLKDARKIVEEGNVDELIPNPIKYNDSSPSPNCEFHVFEAVEESDVEVSDELSRLLVQDEKTIQPFEEQIELVKLGSEDDVKEVKIGVN</sequence>
<evidence type="ECO:0000313" key="1">
    <source>
        <dbReference type="EMBL" id="KAI5430902.1"/>
    </source>
</evidence>
<name>A0A9D4Y217_PEA</name>
<proteinExistence type="predicted"/>
<dbReference type="EMBL" id="JAMSHJ010000003">
    <property type="protein sequence ID" value="KAI5430902.1"/>
    <property type="molecule type" value="Genomic_DNA"/>
</dbReference>
<accession>A0A9D4Y217</accession>
<organism evidence="1 2">
    <name type="scientific">Pisum sativum</name>
    <name type="common">Garden pea</name>
    <name type="synonym">Lathyrus oleraceus</name>
    <dbReference type="NCBI Taxonomy" id="3888"/>
    <lineage>
        <taxon>Eukaryota</taxon>
        <taxon>Viridiplantae</taxon>
        <taxon>Streptophyta</taxon>
        <taxon>Embryophyta</taxon>
        <taxon>Tracheophyta</taxon>
        <taxon>Spermatophyta</taxon>
        <taxon>Magnoliopsida</taxon>
        <taxon>eudicotyledons</taxon>
        <taxon>Gunneridae</taxon>
        <taxon>Pentapetalae</taxon>
        <taxon>rosids</taxon>
        <taxon>fabids</taxon>
        <taxon>Fabales</taxon>
        <taxon>Fabaceae</taxon>
        <taxon>Papilionoideae</taxon>
        <taxon>50 kb inversion clade</taxon>
        <taxon>NPAAA clade</taxon>
        <taxon>Hologalegina</taxon>
        <taxon>IRL clade</taxon>
        <taxon>Fabeae</taxon>
        <taxon>Lathyrus</taxon>
    </lineage>
</organism>
<protein>
    <submittedName>
        <fullName evidence="1">Uncharacterized protein</fullName>
    </submittedName>
</protein>